<dbReference type="CDD" id="cd00093">
    <property type="entry name" value="HTH_XRE"/>
    <property type="match status" value="1"/>
</dbReference>
<evidence type="ECO:0000313" key="3">
    <source>
        <dbReference type="EMBL" id="ABO08217.1"/>
    </source>
</evidence>
<protein>
    <submittedName>
        <fullName evidence="3">Transcriptional regulator, XRE family</fullName>
    </submittedName>
</protein>
<dbReference type="eggNOG" id="arCOG05675">
    <property type="taxonomic scope" value="Archaea"/>
</dbReference>
<dbReference type="PROSITE" id="PS50943">
    <property type="entry name" value="HTH_CROC1"/>
    <property type="match status" value="1"/>
</dbReference>
<evidence type="ECO:0000256" key="1">
    <source>
        <dbReference type="ARBA" id="ARBA00023125"/>
    </source>
</evidence>
<dbReference type="STRING" id="410359.Pcal_0791"/>
<accession>A3MUA0</accession>
<dbReference type="GO" id="GO:0003677">
    <property type="term" value="F:DNA binding"/>
    <property type="evidence" value="ECO:0007669"/>
    <property type="project" value="UniProtKB-KW"/>
</dbReference>
<dbReference type="RefSeq" id="WP_011849475.1">
    <property type="nucleotide sequence ID" value="NC_009073.1"/>
</dbReference>
<dbReference type="Pfam" id="PF01381">
    <property type="entry name" value="HTH_3"/>
    <property type="match status" value="1"/>
</dbReference>
<dbReference type="Proteomes" id="UP000001431">
    <property type="component" value="Chromosome"/>
</dbReference>
<dbReference type="PANTHER" id="PTHR46797:SF1">
    <property type="entry name" value="METHYLPHOSPHONATE SYNTHASE"/>
    <property type="match status" value="1"/>
</dbReference>
<dbReference type="OrthoDB" id="27052at2157"/>
<dbReference type="GO" id="GO:0005829">
    <property type="term" value="C:cytosol"/>
    <property type="evidence" value="ECO:0007669"/>
    <property type="project" value="TreeGrafter"/>
</dbReference>
<dbReference type="AlphaFoldDB" id="A3MUA0"/>
<gene>
    <name evidence="3" type="ordered locus">Pcal_0791</name>
</gene>
<dbReference type="KEGG" id="pcl:Pcal_0791"/>
<dbReference type="GeneID" id="4909866"/>
<dbReference type="GO" id="GO:0003700">
    <property type="term" value="F:DNA-binding transcription factor activity"/>
    <property type="evidence" value="ECO:0007669"/>
    <property type="project" value="TreeGrafter"/>
</dbReference>
<dbReference type="Gene3D" id="3.40.50.150">
    <property type="entry name" value="Vaccinia Virus protein VP39"/>
    <property type="match status" value="1"/>
</dbReference>
<dbReference type="InterPro" id="IPR050807">
    <property type="entry name" value="TransReg_Diox_bact_type"/>
</dbReference>
<dbReference type="SUPFAM" id="SSF53335">
    <property type="entry name" value="S-adenosyl-L-methionine-dependent methyltransferases"/>
    <property type="match status" value="1"/>
</dbReference>
<dbReference type="EMBL" id="CP000561">
    <property type="protein sequence ID" value="ABO08217.1"/>
    <property type="molecule type" value="Genomic_DNA"/>
</dbReference>
<feature type="domain" description="HTH cro/C1-type" evidence="2">
    <location>
        <begin position="13"/>
        <end position="67"/>
    </location>
</feature>
<dbReference type="SMART" id="SM00530">
    <property type="entry name" value="HTH_XRE"/>
    <property type="match status" value="1"/>
</dbReference>
<dbReference type="SUPFAM" id="SSF51182">
    <property type="entry name" value="RmlC-like cupins"/>
    <property type="match status" value="1"/>
</dbReference>
<dbReference type="Gene3D" id="2.60.120.10">
    <property type="entry name" value="Jelly Rolls"/>
    <property type="match status" value="1"/>
</dbReference>
<dbReference type="InterPro" id="IPR014710">
    <property type="entry name" value="RmlC-like_jellyroll"/>
</dbReference>
<name>A3MUA0_PYRCJ</name>
<evidence type="ECO:0000313" key="4">
    <source>
        <dbReference type="Proteomes" id="UP000001431"/>
    </source>
</evidence>
<dbReference type="InterPro" id="IPR001387">
    <property type="entry name" value="Cro/C1-type_HTH"/>
</dbReference>
<organism evidence="3 4">
    <name type="scientific">Pyrobaculum calidifontis (strain DSM 21063 / JCM 11548 / VA1)</name>
    <dbReference type="NCBI Taxonomy" id="410359"/>
    <lineage>
        <taxon>Archaea</taxon>
        <taxon>Thermoproteota</taxon>
        <taxon>Thermoprotei</taxon>
        <taxon>Thermoproteales</taxon>
        <taxon>Thermoproteaceae</taxon>
        <taxon>Pyrobaculum</taxon>
    </lineage>
</organism>
<evidence type="ECO:0000259" key="2">
    <source>
        <dbReference type="PROSITE" id="PS50943"/>
    </source>
</evidence>
<keyword evidence="4" id="KW-1185">Reference proteome</keyword>
<reference evidence="3" key="1">
    <citation type="submission" date="2007-02" db="EMBL/GenBank/DDBJ databases">
        <title>Complete sequence of Pyrobaculum calidifontis JCM 11548.</title>
        <authorList>
            <consortium name="US DOE Joint Genome Institute"/>
            <person name="Copeland A."/>
            <person name="Lucas S."/>
            <person name="Lapidus A."/>
            <person name="Barry K."/>
            <person name="Glavina del Rio T."/>
            <person name="Dalin E."/>
            <person name="Tice H."/>
            <person name="Pitluck S."/>
            <person name="Chain P."/>
            <person name="Malfatti S."/>
            <person name="Shin M."/>
            <person name="Vergez L."/>
            <person name="Schmutz J."/>
            <person name="Larimer F."/>
            <person name="Land M."/>
            <person name="Hauser L."/>
            <person name="Kyrpides N."/>
            <person name="Mikhailova N."/>
            <person name="Cozen A.E."/>
            <person name="Fitz-Gibbon S.T."/>
            <person name="House C.H."/>
            <person name="Saltikov C."/>
            <person name="Lowe T.M."/>
            <person name="Richardson P."/>
        </authorList>
    </citation>
    <scope>NUCLEOTIDE SEQUENCE [LARGE SCALE GENOMIC DNA]</scope>
    <source>
        <strain evidence="3">JCM 11548</strain>
    </source>
</reference>
<dbReference type="SUPFAM" id="SSF47413">
    <property type="entry name" value="lambda repressor-like DNA-binding domains"/>
    <property type="match status" value="1"/>
</dbReference>
<sequence>MEEYLKRSVGERIAALRRERGLSLSELAERAGVSKSTLYEIEMGRVAPSVTTLWKIANALEVGFGALVPEWVLVSERSVDVLLIERGDGFEAYLMRLKPYAVHVSRPHVGVVSEYVFVAKGAAVVGPVDSPIFLREGEATEFPGNVPHFYAPFGGETRLIVRLVYAQKESAELPLGVRVVKRPPGPLGLWSSGDVREFGTTRGRYIYRSFWAEVEIAPWLSEIHKRLLQSLKNIDVETLKKYAEGDGPLKFLAVETLAYFGIYMDVNVSVGSAETTFGEIFSPAHYARYEVYHPGYGRQIVYINELVERLGVREVLDVGTGPGYHLFYRADCVEPEAAFWEMLKGKCRQVLKEFDVSRSYNAVVAMGSPHRIGIEVFLEKVSAVLKSGGFLIVADEFPGEFKDEEERVINVARHHAAYVLDIWPRDVDPALAAPLLEIYLARDMARVVEHAAAFRAGLELAQGHPFVEFAKLEALSMYLGMMYYEEKKTHLAEFVSLAKSAGFRLVEKSRVYHTYGDGGTYVLLFERV</sequence>
<dbReference type="PANTHER" id="PTHR46797">
    <property type="entry name" value="HTH-TYPE TRANSCRIPTIONAL REGULATOR"/>
    <property type="match status" value="1"/>
</dbReference>
<proteinExistence type="predicted"/>
<dbReference type="HOGENOM" id="CLU_034657_0_0_2"/>
<dbReference type="InterPro" id="IPR010982">
    <property type="entry name" value="Lambda_DNA-bd_dom_sf"/>
</dbReference>
<dbReference type="Gene3D" id="1.10.260.40">
    <property type="entry name" value="lambda repressor-like DNA-binding domains"/>
    <property type="match status" value="1"/>
</dbReference>
<dbReference type="InterPro" id="IPR029063">
    <property type="entry name" value="SAM-dependent_MTases_sf"/>
</dbReference>
<dbReference type="InterPro" id="IPR011051">
    <property type="entry name" value="RmlC_Cupin_sf"/>
</dbReference>
<keyword evidence="1" id="KW-0238">DNA-binding</keyword>